<accession>A0A9N9K149</accession>
<evidence type="ECO:0000313" key="3">
    <source>
        <dbReference type="Proteomes" id="UP000789396"/>
    </source>
</evidence>
<dbReference type="EMBL" id="CAJVPZ010075256">
    <property type="protein sequence ID" value="CAG8803746.1"/>
    <property type="molecule type" value="Genomic_DNA"/>
</dbReference>
<dbReference type="AlphaFoldDB" id="A0A9N9K149"/>
<evidence type="ECO:0000313" key="2">
    <source>
        <dbReference type="EMBL" id="CAG8803746.1"/>
    </source>
</evidence>
<keyword evidence="3" id="KW-1185">Reference proteome</keyword>
<gene>
    <name evidence="2" type="ORF">RFULGI_LOCUS18006</name>
</gene>
<comment type="caution">
    <text evidence="2">The sequence shown here is derived from an EMBL/GenBank/DDBJ whole genome shotgun (WGS) entry which is preliminary data.</text>
</comment>
<feature type="non-terminal residue" evidence="2">
    <location>
        <position position="1"/>
    </location>
</feature>
<dbReference type="Proteomes" id="UP000789396">
    <property type="component" value="Unassembled WGS sequence"/>
</dbReference>
<reference evidence="2" key="1">
    <citation type="submission" date="2021-06" db="EMBL/GenBank/DDBJ databases">
        <authorList>
            <person name="Kallberg Y."/>
            <person name="Tangrot J."/>
            <person name="Rosling A."/>
        </authorList>
    </citation>
    <scope>NUCLEOTIDE SEQUENCE</scope>
    <source>
        <strain evidence="2">IN212</strain>
    </source>
</reference>
<evidence type="ECO:0000256" key="1">
    <source>
        <dbReference type="SAM" id="MobiDB-lite"/>
    </source>
</evidence>
<feature type="region of interest" description="Disordered" evidence="1">
    <location>
        <begin position="1"/>
        <end position="34"/>
    </location>
</feature>
<name>A0A9N9K149_9GLOM</name>
<feature type="non-terminal residue" evidence="2">
    <location>
        <position position="84"/>
    </location>
</feature>
<proteinExistence type="predicted"/>
<organism evidence="2 3">
    <name type="scientific">Racocetra fulgida</name>
    <dbReference type="NCBI Taxonomy" id="60492"/>
    <lineage>
        <taxon>Eukaryota</taxon>
        <taxon>Fungi</taxon>
        <taxon>Fungi incertae sedis</taxon>
        <taxon>Mucoromycota</taxon>
        <taxon>Glomeromycotina</taxon>
        <taxon>Glomeromycetes</taxon>
        <taxon>Diversisporales</taxon>
        <taxon>Gigasporaceae</taxon>
        <taxon>Racocetra</taxon>
    </lineage>
</organism>
<protein>
    <submittedName>
        <fullName evidence="2">3177_t:CDS:1</fullName>
    </submittedName>
</protein>
<feature type="compositionally biased region" description="Basic and acidic residues" evidence="1">
    <location>
        <begin position="9"/>
        <end position="19"/>
    </location>
</feature>
<sequence length="84" mass="9628">LRKIAAETTEEHEARLVHNRERKHRKARTSNNLQQEFERPVIAVIIATNQTDESIATSQNPGEIPHELKGLTEIEEMLIAQVFT</sequence>